<feature type="compositionally biased region" description="Polar residues" evidence="1">
    <location>
        <begin position="177"/>
        <end position="187"/>
    </location>
</feature>
<evidence type="ECO:0000256" key="1">
    <source>
        <dbReference type="SAM" id="MobiDB-lite"/>
    </source>
</evidence>
<feature type="region of interest" description="Disordered" evidence="1">
    <location>
        <begin position="177"/>
        <end position="224"/>
    </location>
</feature>
<dbReference type="EMBL" id="CAJGYO010000014">
    <property type="protein sequence ID" value="CAD6268545.1"/>
    <property type="molecule type" value="Genomic_DNA"/>
</dbReference>
<evidence type="ECO:0000313" key="2">
    <source>
        <dbReference type="EMBL" id="CAD6268545.1"/>
    </source>
</evidence>
<gene>
    <name evidence="2" type="ORF">NCGR_LOCUS51850</name>
</gene>
<name>A0A811RF67_9POAL</name>
<proteinExistence type="predicted"/>
<feature type="region of interest" description="Disordered" evidence="1">
    <location>
        <begin position="148"/>
        <end position="167"/>
    </location>
</feature>
<evidence type="ECO:0000313" key="3">
    <source>
        <dbReference type="Proteomes" id="UP000604825"/>
    </source>
</evidence>
<keyword evidence="3" id="KW-1185">Reference proteome</keyword>
<dbReference type="AlphaFoldDB" id="A0A811RF67"/>
<comment type="caution">
    <text evidence="2">The sequence shown here is derived from an EMBL/GenBank/DDBJ whole genome shotgun (WGS) entry which is preliminary data.</text>
</comment>
<reference evidence="2" key="1">
    <citation type="submission" date="2020-10" db="EMBL/GenBank/DDBJ databases">
        <authorList>
            <person name="Han B."/>
            <person name="Lu T."/>
            <person name="Zhao Q."/>
            <person name="Huang X."/>
            <person name="Zhao Y."/>
        </authorList>
    </citation>
    <scope>NUCLEOTIDE SEQUENCE</scope>
</reference>
<accession>A0A811RF67</accession>
<organism evidence="2 3">
    <name type="scientific">Miscanthus lutarioriparius</name>
    <dbReference type="NCBI Taxonomy" id="422564"/>
    <lineage>
        <taxon>Eukaryota</taxon>
        <taxon>Viridiplantae</taxon>
        <taxon>Streptophyta</taxon>
        <taxon>Embryophyta</taxon>
        <taxon>Tracheophyta</taxon>
        <taxon>Spermatophyta</taxon>
        <taxon>Magnoliopsida</taxon>
        <taxon>Liliopsida</taxon>
        <taxon>Poales</taxon>
        <taxon>Poaceae</taxon>
        <taxon>PACMAD clade</taxon>
        <taxon>Panicoideae</taxon>
        <taxon>Andropogonodae</taxon>
        <taxon>Andropogoneae</taxon>
        <taxon>Saccharinae</taxon>
        <taxon>Miscanthus</taxon>
    </lineage>
</organism>
<sequence>MVAETIQARSQGILVSNENVNVNVSHLNLKKRDIHSHTELEKMSYRLEKALLSRLESFLCLQYFTYGRRNKQTHVSNKKADINLAVDILTTAQQRSEAKSTRLQIAAAICRTSVFFSAVQELAKMSPPSVPRPKYSLLGAGSGGSRLTGASAARWRQGGADRCGGASRPVARRLAGTSFSSPATTAPPNLLAGCQQMGSGEEGEGGAALGSVRPPPQGTGGASS</sequence>
<dbReference type="Proteomes" id="UP000604825">
    <property type="component" value="Unassembled WGS sequence"/>
</dbReference>
<protein>
    <submittedName>
        <fullName evidence="2">Uncharacterized protein</fullName>
    </submittedName>
</protein>